<dbReference type="CDD" id="cd01344">
    <property type="entry name" value="PL2_Passenger_AT"/>
    <property type="match status" value="1"/>
</dbReference>
<dbReference type="Proteomes" id="UP000244908">
    <property type="component" value="Chromosome"/>
</dbReference>
<dbReference type="KEGG" id="lpv:HYN51_05175"/>
<evidence type="ECO:0000259" key="3">
    <source>
        <dbReference type="PROSITE" id="PS51208"/>
    </source>
</evidence>
<keyword evidence="5" id="KW-1185">Reference proteome</keyword>
<dbReference type="Gene3D" id="2.160.20.20">
    <property type="match status" value="1"/>
</dbReference>
<dbReference type="SMART" id="SM00869">
    <property type="entry name" value="Autotransporter"/>
    <property type="match status" value="1"/>
</dbReference>
<dbReference type="InterPro" id="IPR012332">
    <property type="entry name" value="Autotransporter_pectin_lyase_C"/>
</dbReference>
<evidence type="ECO:0000313" key="4">
    <source>
        <dbReference type="EMBL" id="AWH88003.1"/>
    </source>
</evidence>
<feature type="compositionally biased region" description="Low complexity" evidence="2">
    <location>
        <begin position="2304"/>
        <end position="2326"/>
    </location>
</feature>
<proteinExistence type="predicted"/>
<dbReference type="InterPro" id="IPR006315">
    <property type="entry name" value="OM_autotransptr_brl_dom"/>
</dbReference>
<evidence type="ECO:0000256" key="2">
    <source>
        <dbReference type="SAM" id="MobiDB-lite"/>
    </source>
</evidence>
<dbReference type="Pfam" id="PF13018">
    <property type="entry name" value="ESPR"/>
    <property type="match status" value="2"/>
</dbReference>
<accession>A0A2Y9TWC1</accession>
<evidence type="ECO:0000313" key="5">
    <source>
        <dbReference type="Proteomes" id="UP000244908"/>
    </source>
</evidence>
<dbReference type="GO" id="GO:0019867">
    <property type="term" value="C:outer membrane"/>
    <property type="evidence" value="ECO:0007669"/>
    <property type="project" value="InterPro"/>
</dbReference>
<dbReference type="EMBL" id="CP029185">
    <property type="protein sequence ID" value="AWH88003.1"/>
    <property type="molecule type" value="Genomic_DNA"/>
</dbReference>
<keyword evidence="1" id="KW-0843">Virulence</keyword>
<dbReference type="SUPFAM" id="SSF51126">
    <property type="entry name" value="Pectin lyase-like"/>
    <property type="match status" value="1"/>
</dbReference>
<feature type="domain" description="Autotransporter" evidence="3">
    <location>
        <begin position="2352"/>
        <end position="2635"/>
    </location>
</feature>
<organism evidence="4 5">
    <name type="scientific">Limnobaculum parvum</name>
    <dbReference type="NCBI Taxonomy" id="2172103"/>
    <lineage>
        <taxon>Bacteria</taxon>
        <taxon>Pseudomonadati</taxon>
        <taxon>Pseudomonadota</taxon>
        <taxon>Gammaproteobacteria</taxon>
        <taxon>Enterobacterales</taxon>
        <taxon>Budviciaceae</taxon>
        <taxon>Limnobaculum</taxon>
    </lineage>
</organism>
<protein>
    <submittedName>
        <fullName evidence="4">Autotransporter outer membrane beta-barrel domain-containing protein</fullName>
    </submittedName>
</protein>
<dbReference type="InterPro" id="IPR043990">
    <property type="entry name" value="AC_1"/>
</dbReference>
<dbReference type="NCBIfam" id="TIGR01414">
    <property type="entry name" value="autotrans_barl"/>
    <property type="match status" value="1"/>
</dbReference>
<dbReference type="Pfam" id="PF18883">
    <property type="entry name" value="AC_1"/>
    <property type="match status" value="1"/>
</dbReference>
<sequence length="2635" mass="264342">MNKIYRIIWNNTLGLWVVTSELGRGKTKSAASKTSTGGESTSSISDQAYRLIWNDQTSSWVAVSDVIKGKGKSYGVKQKLQGLFVAGTFAFLASPANATDITASSYTPGNANNSAKSIAVGSDTVNLNGTMDWTGSTGANVAASNVTLGYNAGYVTGSVDPNGKMSLYLNAQNNAVLVFDPVTQSNISVNTYVNSNFLERATTTSFYVYGPSSAGGGPFVSSQIANVAGGGVFNMNANGNVGNNTVKDTVYVQVTDGTANWNSVNTIIFAAAATAVTTAQLQPYTVDQLWTSYSGSFNVTTTDGPQAQSVTDLASFQAYNTWLVQQLKAGKLGTGTAAQGNYNSAIALAYSNTNATYTVNPQTSPVNGTDPLLVPTGTQIGMLADGVNATGHITATGSMSMTSTNSINSVPAFIVAARNGGTIINDGTLETGSGFTGGVSVSSGGHFINNGVYNSRTYIPDLLTDAGSTHVNNGTVNIRPSDTAYWLDVMSGDAVNHGAVNVGTTAAPNNAAAAVRVRGAGSFTNDTDGLMYIGRAASTITTGDPLGRGGADVSLGNGSYAIQVLGAGANVNNKGTIIIGDKVQKGYGIYSANSYTNSTVNSGTIEVRGHYNAAPSSNVGMYTTNGNTSAVFDNAGTINLTGINVIGLQTKSNGKAQSSGTINVISGMDEVSLLRNYGIWSEGNGAQVNLSGTVNLSGDGAIGVHARSLGNVTTSGNGNVVFSGGTKQIGYFAYGTGATINNTSTGTQDVSTEGSTLFRMEDGADFTGGAGASSILTASGKDSTAVLVTGRTGTDVSAFNSGGMTINTSGENAVAVLVEGGAQGKIASTATINLTGAGSVAGVVDGQKHALDGSATGTPIAGTLSNGTLAAGAAGFGTGTLLVAQANLNSTLDKVTGYIAKNGASFSNSGNIVFTGKETTGIQVLEGSTGGNSGSITVQDGSVGLSASSSGAATTLNNTGSLVLKGGTNADRTTGISATGSAVTVNMSAGTIDMQGQGAVGVSATAGAKVNLTGTSAVTFAAEPTGITDQIAFLVSGAGSTINTNTSGTGLVASGKNSTLIRLENGATQSGVLNMGATGTGSRGIWATGAGTSVTALSGSTFNVGGDNAMAVLVQGGAEGNLKAGTTVNLTGTNTIVGTVDGNEYAIDGVTVLNTNTGSKLNSDATLNSTTAGATGFITQNQGILTNNGTINFQGANSQAVKVLDGTFINTANISANGTAVYVEGAKATVQNNGGAILATDGKAAVELGTGANLNLVGSGVNTVEGQGTAHAVLVDSGATGLTVSGAHLIVNAAGASGNGIENAGNIAGIQLNDTTIDVMNGKGVRTSASLDTTNSGTINVAGSGTGLAFEDAAGAAMGNNVDLSGSSALNINVTGANGTGISVKHTGNGEVKNAANVTVAAGGGSAVALSGVSTFENAGKLNTASTANVVDLGATKSVTNSGEINAASATGAALTFDAQDSTLSNTGKIIGVVDLGAGANTATNAAGASITGNIISATGNNTVTNSGTIVGDIALGSGTNNVTLNAGSTVVNVSGTTGVNNVTVKGDAAFTALEGGIGGGADTVTFDGATHTLSATSDIDHFENMKLINGSTINTADLIKMTDTAGGAGSISIDGTSTLAIAAPADYTLNHALSGNGKIDVTSGTQFDFGAAAGNQFAGRVNMNSAEFALSGLNTTALTKATLSVMGNNTTTVGNGIQNIGGLSIDGGTMNFGVTIPNSVTSDSFIAVAGTLDASGIGKIQVTKGSFDNATVPVVNKTLGLLDQQNETLVQLVSAQTAIGGAGALQLIDENGAAISNGSVSAISQNGVHAADGTYDYRLTTSGDKGNGLYVAYGLTQLDLLTSGTDKLVINTADSTEKTLSAKVIGSGDLGIVAGNGADALTISNVTNSYTGETDLQTGTLTLGTDNALGQTSKLTLADSTTANVNGKTQTVGELATAQTSQLNLDNGNLTVTHGGQVDGSLAGAGQLTLTGDTLSLTQNNSGFTGTTDINAGATARVTQPQGLGQGVINNEGTLNLDGAAGTLLNSLKGTQGDVLLTQDADITLGGNNTDYAGTFTTTSGTTLTSTASEQLGSSTVHNDGTFVLDTAEQWAMNNTVDGSGTVVKRGTGTVLLDGNNVSAGLTTIENGVLQVGGTPGTASQAILTSNVNITEQGTLGGYGQVVGNVDNSGNLTMGRALTGGAPSEFTINGNYTGNNGTVTFNTDLGDDNSATDKLIIKGDTAGQSQVVVMSARGEGAQTVEGIKLIDVGGSSNGEFTLKGRAVAGAYEYFLNKGGVSTPNDGDWYLRSVLPAPVNPDTPVNPETPDTPVAPVTPVTPTPTNSVVRPEAGSYMANMAAANKMFNLRLEDREGRAENSSMWLRQQGDRNKFRDNSGQIKTATNTYVVQGGGEVAQTQFTDTDRLGVGLMLGYGKSDSQSRNHRSGYNSRGQVDGYSGGVYATWYQDAKTLDGLYVDSWVQYSMLNASVHGDQLSSESYDMNGLSASVESGYRIPVYQGENGNVFVTPQAQITWNGIKADDHKEANGTRVSSDGNNNVQTRLGVKLSRDGVSDMDKGSDKLFTVYTEANWLHNTEQAGATMDGVAIKQAGSANIGELKVGAEGQLNKHVNLWTNVAQQLGNDGYSDTAVTVGFKYKF</sequence>
<dbReference type="OrthoDB" id="6053567at2"/>
<dbReference type="InterPro" id="IPR036709">
    <property type="entry name" value="Autotransporte_beta_dom_sf"/>
</dbReference>
<name>A0A2Y9TWC1_9GAMM</name>
<dbReference type="InterPro" id="IPR050909">
    <property type="entry name" value="Bact_Autotransporter_VF"/>
</dbReference>
<feature type="region of interest" description="Disordered" evidence="2">
    <location>
        <begin position="2300"/>
        <end position="2326"/>
    </location>
</feature>
<dbReference type="SUPFAM" id="SSF103515">
    <property type="entry name" value="Autotransporter"/>
    <property type="match status" value="1"/>
</dbReference>
<dbReference type="InterPro" id="IPR011050">
    <property type="entry name" value="Pectin_lyase_fold/virulence"/>
</dbReference>
<dbReference type="RefSeq" id="WP_108900078.1">
    <property type="nucleotide sequence ID" value="NZ_CP029185.2"/>
</dbReference>
<dbReference type="PROSITE" id="PS51208">
    <property type="entry name" value="AUTOTRANSPORTER"/>
    <property type="match status" value="1"/>
</dbReference>
<dbReference type="PANTHER" id="PTHR12338">
    <property type="entry name" value="AUTOTRANSPORTER"/>
    <property type="match status" value="1"/>
</dbReference>
<dbReference type="InterPro" id="IPR005546">
    <property type="entry name" value="Autotransporte_beta"/>
</dbReference>
<dbReference type="Gene3D" id="2.40.128.130">
    <property type="entry name" value="Autotransporter beta-domain"/>
    <property type="match status" value="1"/>
</dbReference>
<evidence type="ECO:0000256" key="1">
    <source>
        <dbReference type="ARBA" id="ARBA00023026"/>
    </source>
</evidence>
<dbReference type="PANTHER" id="PTHR12338:SF5">
    <property type="entry name" value="ANTIGEN 43-RELATED"/>
    <property type="match status" value="1"/>
</dbReference>
<dbReference type="InterPro" id="IPR024973">
    <property type="entry name" value="ESPR"/>
</dbReference>
<gene>
    <name evidence="4" type="ORF">HYN51_05175</name>
</gene>
<reference evidence="4 5" key="1">
    <citation type="journal article" date="2019" name="Int. J. Syst. Evol. Microbiol.">
        <title>Limnobaculum parvum gen. nov., sp. nov., isolated from a freshwater lake.</title>
        <authorList>
            <person name="Baek C."/>
            <person name="Shin S.K."/>
            <person name="Yi H."/>
        </authorList>
    </citation>
    <scope>NUCLEOTIDE SEQUENCE [LARGE SCALE GENOMIC DNA]</scope>
    <source>
        <strain evidence="4 5">HYN0051</strain>
    </source>
</reference>